<evidence type="ECO:0000259" key="6">
    <source>
        <dbReference type="Pfam" id="PF08240"/>
    </source>
</evidence>
<dbReference type="CDD" id="cd08242">
    <property type="entry name" value="MDR_like"/>
    <property type="match status" value="1"/>
</dbReference>
<dbReference type="Gene3D" id="3.40.50.720">
    <property type="entry name" value="NAD(P)-binding Rossmann-like Domain"/>
    <property type="match status" value="1"/>
</dbReference>
<dbReference type="Pfam" id="PF08240">
    <property type="entry name" value="ADH_N"/>
    <property type="match status" value="1"/>
</dbReference>
<feature type="domain" description="Alcohol dehydrogenase-like N-terminal" evidence="6">
    <location>
        <begin position="22"/>
        <end position="126"/>
    </location>
</feature>
<keyword evidence="3" id="KW-0479">Metal-binding</keyword>
<dbReference type="InterPro" id="IPR013154">
    <property type="entry name" value="ADH-like_N"/>
</dbReference>
<accession>A0A7C4ASL5</accession>
<evidence type="ECO:0000256" key="5">
    <source>
        <dbReference type="ARBA" id="ARBA00023002"/>
    </source>
</evidence>
<comment type="caution">
    <text evidence="7">The sequence shown here is derived from an EMBL/GenBank/DDBJ whole genome shotgun (WGS) entry which is preliminary data.</text>
</comment>
<comment type="similarity">
    <text evidence="2">Belongs to the zinc-containing alcohol dehydrogenase family.</text>
</comment>
<dbReference type="PANTHER" id="PTHR43350:SF2">
    <property type="entry name" value="GROES-LIKE ZINC-BINDING ALCOHOL DEHYDROGENASE FAMILY PROTEIN"/>
    <property type="match status" value="1"/>
</dbReference>
<dbReference type="GO" id="GO:0016491">
    <property type="term" value="F:oxidoreductase activity"/>
    <property type="evidence" value="ECO:0007669"/>
    <property type="project" value="UniProtKB-KW"/>
</dbReference>
<evidence type="ECO:0000256" key="1">
    <source>
        <dbReference type="ARBA" id="ARBA00001947"/>
    </source>
</evidence>
<evidence type="ECO:0000256" key="3">
    <source>
        <dbReference type="ARBA" id="ARBA00022723"/>
    </source>
</evidence>
<organism evidence="7">
    <name type="scientific">Desulfomonile tiedjei</name>
    <dbReference type="NCBI Taxonomy" id="2358"/>
    <lineage>
        <taxon>Bacteria</taxon>
        <taxon>Pseudomonadati</taxon>
        <taxon>Thermodesulfobacteriota</taxon>
        <taxon>Desulfomonilia</taxon>
        <taxon>Desulfomonilales</taxon>
        <taxon>Desulfomonilaceae</taxon>
        <taxon>Desulfomonile</taxon>
    </lineage>
</organism>
<dbReference type="InterPro" id="IPR011032">
    <property type="entry name" value="GroES-like_sf"/>
</dbReference>
<dbReference type="SUPFAM" id="SSF51735">
    <property type="entry name" value="NAD(P)-binding Rossmann-fold domains"/>
    <property type="match status" value="1"/>
</dbReference>
<keyword evidence="5" id="KW-0560">Oxidoreductase</keyword>
<reference evidence="7" key="1">
    <citation type="journal article" date="2020" name="mSystems">
        <title>Genome- and Community-Level Interaction Insights into Carbon Utilization and Element Cycling Functions of Hydrothermarchaeota in Hydrothermal Sediment.</title>
        <authorList>
            <person name="Zhou Z."/>
            <person name="Liu Y."/>
            <person name="Xu W."/>
            <person name="Pan J."/>
            <person name="Luo Z.H."/>
            <person name="Li M."/>
        </authorList>
    </citation>
    <scope>NUCLEOTIDE SEQUENCE [LARGE SCALE GENOMIC DNA]</scope>
    <source>
        <strain evidence="7">SpSt-769</strain>
    </source>
</reference>
<dbReference type="Gene3D" id="3.90.180.10">
    <property type="entry name" value="Medium-chain alcohol dehydrogenases, catalytic domain"/>
    <property type="match status" value="1"/>
</dbReference>
<proteinExistence type="inferred from homology"/>
<evidence type="ECO:0000313" key="7">
    <source>
        <dbReference type="EMBL" id="HGH61402.1"/>
    </source>
</evidence>
<keyword evidence="4" id="KW-0862">Zinc</keyword>
<sequence length="318" mass="34290">MKAITFDGRLKLEDRPRPTMTPHEALIRVRMAGICKTDAEILRGYMNFSGILGHEFVGLVEDAHDSLLIGKRVVGEINCGCGVCPYCKKGLARHCPNRTVLGIQDRDGVFAEYTTLPMENLLIVPDAVPDEAAVFVEPIAAALEVLEQIHIEPADAIAVIGDGKLGLLISMVLRLSGADVLLVGKHLEKMAIFERLGGKATTVAEFRSSSRAFSKIVEASGNPSGWELAVSRIAPRGVIVLKSTYQGAVTTDLSALVVNEITVAGSRCGQFAPALRLLETGLIDPSPLISDIYDSRDALQAFQKALSPGVLKILIRWH</sequence>
<dbReference type="AlphaFoldDB" id="A0A7C4ASL5"/>
<gene>
    <name evidence="7" type="ORF">ENV54_08910</name>
</gene>
<evidence type="ECO:0000256" key="4">
    <source>
        <dbReference type="ARBA" id="ARBA00022833"/>
    </source>
</evidence>
<name>A0A7C4ASL5_9BACT</name>
<comment type="cofactor">
    <cofactor evidence="1">
        <name>Zn(2+)</name>
        <dbReference type="ChEBI" id="CHEBI:29105"/>
    </cofactor>
</comment>
<dbReference type="SUPFAM" id="SSF50129">
    <property type="entry name" value="GroES-like"/>
    <property type="match status" value="1"/>
</dbReference>
<dbReference type="InterPro" id="IPR036291">
    <property type="entry name" value="NAD(P)-bd_dom_sf"/>
</dbReference>
<dbReference type="GO" id="GO:0046872">
    <property type="term" value="F:metal ion binding"/>
    <property type="evidence" value="ECO:0007669"/>
    <property type="project" value="UniProtKB-KW"/>
</dbReference>
<dbReference type="PANTHER" id="PTHR43350">
    <property type="entry name" value="NAD-DEPENDENT ALCOHOL DEHYDROGENASE"/>
    <property type="match status" value="1"/>
</dbReference>
<dbReference type="EMBL" id="DTGT01000278">
    <property type="protein sequence ID" value="HGH61402.1"/>
    <property type="molecule type" value="Genomic_DNA"/>
</dbReference>
<protein>
    <submittedName>
        <fullName evidence="7">Alcohol dehydrogenase</fullName>
    </submittedName>
</protein>
<evidence type="ECO:0000256" key="2">
    <source>
        <dbReference type="ARBA" id="ARBA00008072"/>
    </source>
</evidence>